<keyword evidence="2" id="KW-1185">Reference proteome</keyword>
<sequence>MWVRSLVRVSMRSRCIISMTSNSTTIYNPKNRKNTKTFTFDITYWSHSGFRGNSISVPILIIHAI</sequence>
<protein>
    <submittedName>
        <fullName evidence="1">Uncharacterized protein</fullName>
    </submittedName>
</protein>
<dbReference type="GeneTree" id="ENSGT00940000163104"/>
<reference evidence="2" key="2">
    <citation type="journal article" date="2007" name="PLoS Biol.">
        <title>Survey sequencing and comparative analysis of the elephant shark (Callorhinchus milii) genome.</title>
        <authorList>
            <person name="Venkatesh B."/>
            <person name="Kirkness E.F."/>
            <person name="Loh Y.H."/>
            <person name="Halpern A.L."/>
            <person name="Lee A.P."/>
            <person name="Johnson J."/>
            <person name="Dandona N."/>
            <person name="Viswanathan L.D."/>
            <person name="Tay A."/>
            <person name="Venter J.C."/>
            <person name="Strausberg R.L."/>
            <person name="Brenner S."/>
        </authorList>
    </citation>
    <scope>NUCLEOTIDE SEQUENCE [LARGE SCALE GENOMIC DNA]</scope>
</reference>
<proteinExistence type="predicted"/>
<reference evidence="1" key="5">
    <citation type="submission" date="2025-09" db="UniProtKB">
        <authorList>
            <consortium name="Ensembl"/>
        </authorList>
    </citation>
    <scope>IDENTIFICATION</scope>
</reference>
<organism evidence="1 2">
    <name type="scientific">Callorhinchus milii</name>
    <name type="common">Ghost shark</name>
    <dbReference type="NCBI Taxonomy" id="7868"/>
    <lineage>
        <taxon>Eukaryota</taxon>
        <taxon>Metazoa</taxon>
        <taxon>Chordata</taxon>
        <taxon>Craniata</taxon>
        <taxon>Vertebrata</taxon>
        <taxon>Chondrichthyes</taxon>
        <taxon>Holocephali</taxon>
        <taxon>Chimaeriformes</taxon>
        <taxon>Callorhinchidae</taxon>
        <taxon>Callorhinchus</taxon>
    </lineage>
</organism>
<dbReference type="Proteomes" id="UP000314986">
    <property type="component" value="Unassembled WGS sequence"/>
</dbReference>
<reference evidence="2" key="1">
    <citation type="journal article" date="2006" name="Science">
        <title>Ancient noncoding elements conserved in the human genome.</title>
        <authorList>
            <person name="Venkatesh B."/>
            <person name="Kirkness E.F."/>
            <person name="Loh Y.H."/>
            <person name="Halpern A.L."/>
            <person name="Lee A.P."/>
            <person name="Johnson J."/>
            <person name="Dandona N."/>
            <person name="Viswanathan L.D."/>
            <person name="Tay A."/>
            <person name="Venter J.C."/>
            <person name="Strausberg R.L."/>
            <person name="Brenner S."/>
        </authorList>
    </citation>
    <scope>NUCLEOTIDE SEQUENCE [LARGE SCALE GENOMIC DNA]</scope>
</reference>
<evidence type="ECO:0000313" key="1">
    <source>
        <dbReference type="Ensembl" id="ENSCMIP00000046354.1"/>
    </source>
</evidence>
<reference evidence="1" key="4">
    <citation type="submission" date="2025-08" db="UniProtKB">
        <authorList>
            <consortium name="Ensembl"/>
        </authorList>
    </citation>
    <scope>IDENTIFICATION</scope>
</reference>
<dbReference type="AlphaFoldDB" id="A0A4W3JS81"/>
<name>A0A4W3JS81_CALMI</name>
<dbReference type="Ensembl" id="ENSCMIT00000047014.1">
    <property type="protein sequence ID" value="ENSCMIP00000046354.1"/>
    <property type="gene ID" value="ENSCMIG00000019058.1"/>
</dbReference>
<evidence type="ECO:0000313" key="2">
    <source>
        <dbReference type="Proteomes" id="UP000314986"/>
    </source>
</evidence>
<accession>A0A4W3JS81</accession>
<reference evidence="2" key="3">
    <citation type="journal article" date="2014" name="Nature">
        <title>Elephant shark genome provides unique insights into gnathostome evolution.</title>
        <authorList>
            <consortium name="International Elephant Shark Genome Sequencing Consortium"/>
            <person name="Venkatesh B."/>
            <person name="Lee A.P."/>
            <person name="Ravi V."/>
            <person name="Maurya A.K."/>
            <person name="Lian M.M."/>
            <person name="Swann J.B."/>
            <person name="Ohta Y."/>
            <person name="Flajnik M.F."/>
            <person name="Sutoh Y."/>
            <person name="Kasahara M."/>
            <person name="Hoon S."/>
            <person name="Gangu V."/>
            <person name="Roy S.W."/>
            <person name="Irimia M."/>
            <person name="Korzh V."/>
            <person name="Kondrychyn I."/>
            <person name="Lim Z.W."/>
            <person name="Tay B.H."/>
            <person name="Tohari S."/>
            <person name="Kong K.W."/>
            <person name="Ho S."/>
            <person name="Lorente-Galdos B."/>
            <person name="Quilez J."/>
            <person name="Marques-Bonet T."/>
            <person name="Raney B.J."/>
            <person name="Ingham P.W."/>
            <person name="Tay A."/>
            <person name="Hillier L.W."/>
            <person name="Minx P."/>
            <person name="Boehm T."/>
            <person name="Wilson R.K."/>
            <person name="Brenner S."/>
            <person name="Warren W.C."/>
        </authorList>
    </citation>
    <scope>NUCLEOTIDE SEQUENCE [LARGE SCALE GENOMIC DNA]</scope>
</reference>
<gene>
    <name evidence="1" type="primary">kif28</name>
</gene>